<accession>A0A9N9E745</accession>
<reference evidence="1" key="1">
    <citation type="submission" date="2021-06" db="EMBL/GenBank/DDBJ databases">
        <authorList>
            <person name="Kallberg Y."/>
            <person name="Tangrot J."/>
            <person name="Rosling A."/>
        </authorList>
    </citation>
    <scope>NUCLEOTIDE SEQUENCE</scope>
    <source>
        <strain evidence="1">MT106</strain>
    </source>
</reference>
<sequence>ILLESSYENQNLESSIILQSISNSSELSLDNKSLCDSESKSPNQRHETLCSTKIPYNQKVERDLKLELSICTKDNNHKIR</sequence>
<organism evidence="1 2">
    <name type="scientific">Ambispora gerdemannii</name>
    <dbReference type="NCBI Taxonomy" id="144530"/>
    <lineage>
        <taxon>Eukaryota</taxon>
        <taxon>Fungi</taxon>
        <taxon>Fungi incertae sedis</taxon>
        <taxon>Mucoromycota</taxon>
        <taxon>Glomeromycotina</taxon>
        <taxon>Glomeromycetes</taxon>
        <taxon>Archaeosporales</taxon>
        <taxon>Ambisporaceae</taxon>
        <taxon>Ambispora</taxon>
    </lineage>
</organism>
<feature type="non-terminal residue" evidence="1">
    <location>
        <position position="80"/>
    </location>
</feature>
<dbReference type="OrthoDB" id="2443439at2759"/>
<dbReference type="EMBL" id="CAJVPL010006066">
    <property type="protein sequence ID" value="CAG8662312.1"/>
    <property type="molecule type" value="Genomic_DNA"/>
</dbReference>
<name>A0A9N9E745_9GLOM</name>
<keyword evidence="2" id="KW-1185">Reference proteome</keyword>
<evidence type="ECO:0000313" key="1">
    <source>
        <dbReference type="EMBL" id="CAG8662312.1"/>
    </source>
</evidence>
<comment type="caution">
    <text evidence="1">The sequence shown here is derived from an EMBL/GenBank/DDBJ whole genome shotgun (WGS) entry which is preliminary data.</text>
</comment>
<protein>
    <submittedName>
        <fullName evidence="1">4720_t:CDS:1</fullName>
    </submittedName>
</protein>
<dbReference type="Gene3D" id="2.60.40.1510">
    <property type="entry name" value="ntegrin, alpha v. Chain A, domain 3"/>
    <property type="match status" value="1"/>
</dbReference>
<proteinExistence type="predicted"/>
<evidence type="ECO:0000313" key="2">
    <source>
        <dbReference type="Proteomes" id="UP000789831"/>
    </source>
</evidence>
<dbReference type="AlphaFoldDB" id="A0A9N9E745"/>
<dbReference type="Proteomes" id="UP000789831">
    <property type="component" value="Unassembled WGS sequence"/>
</dbReference>
<gene>
    <name evidence="1" type="ORF">AGERDE_LOCUS11875</name>
</gene>